<comment type="subunit">
    <text evidence="7">Self-assembles to form functional amyloid fibrils called rodlets. Self-assembly into fibrillar rodlets occurs spontaneously at hydrophobic:hydrophilic interfaces and the rodlets further associate laterally to form amphipathic monolayers.</text>
</comment>
<dbReference type="Pfam" id="PF01185">
    <property type="entry name" value="Hydrophobin"/>
    <property type="match status" value="2"/>
</dbReference>
<dbReference type="CDD" id="cd23507">
    <property type="entry name" value="hydrophobin_I"/>
    <property type="match status" value="2"/>
</dbReference>
<dbReference type="SMART" id="SM00075">
    <property type="entry name" value="HYDRO"/>
    <property type="match status" value="2"/>
</dbReference>
<evidence type="ECO:0000313" key="9">
    <source>
        <dbReference type="EMBL" id="ADX07333.1"/>
    </source>
</evidence>
<dbReference type="InterPro" id="IPR001338">
    <property type="entry name" value="Class_I_Hydrophobin"/>
</dbReference>
<name>G8A559_FLAVE</name>
<organism evidence="9">
    <name type="scientific">Flammulina velutipes</name>
    <name type="common">Agaricus velutipes</name>
    <dbReference type="NCBI Taxonomy" id="38945"/>
    <lineage>
        <taxon>Eukaryota</taxon>
        <taxon>Fungi</taxon>
        <taxon>Dikarya</taxon>
        <taxon>Basidiomycota</taxon>
        <taxon>Agaricomycotina</taxon>
        <taxon>Agaricomycetes</taxon>
        <taxon>Agaricomycetidae</taxon>
        <taxon>Agaricales</taxon>
        <taxon>Marasmiineae</taxon>
        <taxon>Physalacriaceae</taxon>
        <taxon>Flammulina</taxon>
    </lineage>
</organism>
<keyword evidence="3 8" id="KW-0134">Cell wall</keyword>
<proteinExistence type="evidence at transcript level"/>
<protein>
    <recommendedName>
        <fullName evidence="8">Hydrophobin</fullName>
    </recommendedName>
</protein>
<comment type="similarity">
    <text evidence="2 8">Belongs to the fungal hydrophobin family.</text>
</comment>
<keyword evidence="4 8" id="KW-0964">Secreted</keyword>
<comment type="subcellular location">
    <subcellularLocation>
        <location evidence="1 8">Secreted</location>
        <location evidence="1 8">Cell wall</location>
    </subcellularLocation>
</comment>
<sequence length="207" mass="20912">MFALRTFAVLFASLSALAAATPLDARTNPTTTVTVTAPASTATVPAGQCNVSNQQCCNSVEKASSGPAALVLGLLGVVVQDVNVLVGLDCSPITVIGGGNGACNASPVCCENNSFVVERSIHDDLVLVSERQADCNQQCCNSVQQASSGPAALILGLLGVVLQDVNVLVGLDCSPITVIGGGNGGCNASPVCCENNSFYFLYNEGNG</sequence>
<evidence type="ECO:0000256" key="2">
    <source>
        <dbReference type="ARBA" id="ARBA00010446"/>
    </source>
</evidence>
<evidence type="ECO:0000256" key="6">
    <source>
        <dbReference type="ARBA" id="ARBA00023180"/>
    </source>
</evidence>
<evidence type="ECO:0000256" key="1">
    <source>
        <dbReference type="ARBA" id="ARBA00004191"/>
    </source>
</evidence>
<evidence type="ECO:0000256" key="8">
    <source>
        <dbReference type="RuleBase" id="RU365009"/>
    </source>
</evidence>
<feature type="signal peptide" evidence="8">
    <location>
        <begin position="1"/>
        <end position="20"/>
    </location>
</feature>
<evidence type="ECO:0000256" key="5">
    <source>
        <dbReference type="ARBA" id="ARBA00023157"/>
    </source>
</evidence>
<dbReference type="AlphaFoldDB" id="G8A559"/>
<feature type="chain" id="PRO_5013984160" description="Hydrophobin" evidence="8">
    <location>
        <begin position="21"/>
        <end position="207"/>
    </location>
</feature>
<evidence type="ECO:0000256" key="7">
    <source>
        <dbReference type="ARBA" id="ARBA00093546"/>
    </source>
</evidence>
<keyword evidence="5 8" id="KW-1015">Disulfide bond</keyword>
<dbReference type="GO" id="GO:0009277">
    <property type="term" value="C:fungal-type cell wall"/>
    <property type="evidence" value="ECO:0007669"/>
    <property type="project" value="InterPro"/>
</dbReference>
<dbReference type="GO" id="GO:0005199">
    <property type="term" value="F:structural constituent of cell wall"/>
    <property type="evidence" value="ECO:0007669"/>
    <property type="project" value="InterPro"/>
</dbReference>
<reference evidence="9" key="1">
    <citation type="submission" date="2009-11" db="EMBL/GenBank/DDBJ databases">
        <title>Useful genes from Flammulina velutipes.</title>
        <authorList>
            <person name="Yoon H."/>
            <person name="Kim J.-G."/>
            <person name="Lee B.-M."/>
            <person name="Kong W.-S."/>
            <person name="Lee C.-S."/>
            <person name="Choi J.-W."/>
        </authorList>
    </citation>
    <scope>NUCLEOTIDE SEQUENCE</scope>
    <source>
        <strain evidence="9">KACC 42777</strain>
    </source>
</reference>
<evidence type="ECO:0000256" key="3">
    <source>
        <dbReference type="ARBA" id="ARBA00022512"/>
    </source>
</evidence>
<evidence type="ECO:0000256" key="4">
    <source>
        <dbReference type="ARBA" id="ARBA00022525"/>
    </source>
</evidence>
<accession>G8A559</accession>
<keyword evidence="6" id="KW-0325">Glycoprotein</keyword>
<keyword evidence="8" id="KW-0732">Signal</keyword>
<dbReference type="EMBL" id="GU169898">
    <property type="protein sequence ID" value="ADX07333.1"/>
    <property type="molecule type" value="mRNA"/>
</dbReference>